<accession>A0ABT6H642</accession>
<proteinExistence type="predicted"/>
<dbReference type="Proteomes" id="UP001218246">
    <property type="component" value="Unassembled WGS sequence"/>
</dbReference>
<dbReference type="RefSeq" id="WP_164464308.1">
    <property type="nucleotide sequence ID" value="NZ_JARRRY010000007.1"/>
</dbReference>
<dbReference type="Pfam" id="PF14182">
    <property type="entry name" value="YgaB"/>
    <property type="match status" value="1"/>
</dbReference>
<evidence type="ECO:0000313" key="2">
    <source>
        <dbReference type="Proteomes" id="UP001218246"/>
    </source>
</evidence>
<protein>
    <submittedName>
        <fullName evidence="1">YgaB family protein</fullName>
    </submittedName>
</protein>
<comment type="caution">
    <text evidence="1">The sequence shown here is derived from an EMBL/GenBank/DDBJ whole genome shotgun (WGS) entry which is preliminary data.</text>
</comment>
<evidence type="ECO:0000313" key="1">
    <source>
        <dbReference type="EMBL" id="MDG5754432.1"/>
    </source>
</evidence>
<dbReference type="EMBL" id="JARULN010000008">
    <property type="protein sequence ID" value="MDG5754432.1"/>
    <property type="molecule type" value="Genomic_DNA"/>
</dbReference>
<reference evidence="1 2" key="1">
    <citation type="submission" date="2023-04" db="EMBL/GenBank/DDBJ databases">
        <title>Ectobacillus antri isolated from activated sludge.</title>
        <authorList>
            <person name="Yan P."/>
            <person name="Liu X."/>
        </authorList>
    </citation>
    <scope>NUCLEOTIDE SEQUENCE [LARGE SCALE GENOMIC DNA]</scope>
    <source>
        <strain evidence="1 2">C18H</strain>
    </source>
</reference>
<keyword evidence="2" id="KW-1185">Reference proteome</keyword>
<sequence>MNEFDRLVEAQLKTMDQLLDLQTTLERYQIAFRTGEDVAEKILDTKQQLQGIQELFEIQTKQIIESFERDQAVHT</sequence>
<organism evidence="1 2">
    <name type="scientific">Ectobacillus antri</name>
    <dbReference type="NCBI Taxonomy" id="2486280"/>
    <lineage>
        <taxon>Bacteria</taxon>
        <taxon>Bacillati</taxon>
        <taxon>Bacillota</taxon>
        <taxon>Bacilli</taxon>
        <taxon>Bacillales</taxon>
        <taxon>Bacillaceae</taxon>
        <taxon>Ectobacillus</taxon>
    </lineage>
</organism>
<name>A0ABT6H642_9BACI</name>
<gene>
    <name evidence="1" type="ORF">P6P90_10660</name>
</gene>
<dbReference type="InterPro" id="IPR025572">
    <property type="entry name" value="YgaB"/>
</dbReference>